<protein>
    <submittedName>
        <fullName evidence="1">Uncharacterized protein</fullName>
    </submittedName>
</protein>
<dbReference type="Proteomes" id="UP000264071">
    <property type="component" value="Unassembled WGS sequence"/>
</dbReference>
<evidence type="ECO:0000313" key="2">
    <source>
        <dbReference type="Proteomes" id="UP000264071"/>
    </source>
</evidence>
<gene>
    <name evidence="1" type="ORF">DGD08_16030</name>
</gene>
<sequence>MHIEPLPYALETLRFPFPALAGLAGRLPLGGGREVALAALTTARLAQGLASDELLPTAERASRAAAAKVWLASLALPPATRSPFVRCVETTTGTALQMAGALRSLVAATGNHLDGPSIQELERLARQLAGA</sequence>
<comment type="caution">
    <text evidence="1">The sequence shown here is derived from an EMBL/GenBank/DDBJ whole genome shotgun (WGS) entry which is preliminary data.</text>
</comment>
<accession>A0A3D4VC98</accession>
<evidence type="ECO:0000313" key="1">
    <source>
        <dbReference type="EMBL" id="HCT58715.1"/>
    </source>
</evidence>
<dbReference type="EMBL" id="DPIY01000011">
    <property type="protein sequence ID" value="HCT58715.1"/>
    <property type="molecule type" value="Genomic_DNA"/>
</dbReference>
<proteinExistence type="predicted"/>
<reference evidence="1 2" key="1">
    <citation type="journal article" date="2018" name="Nat. Biotechnol.">
        <title>A standardized bacterial taxonomy based on genome phylogeny substantially revises the tree of life.</title>
        <authorList>
            <person name="Parks D.H."/>
            <person name="Chuvochina M."/>
            <person name="Waite D.W."/>
            <person name="Rinke C."/>
            <person name="Skarshewski A."/>
            <person name="Chaumeil P.A."/>
            <person name="Hugenholtz P."/>
        </authorList>
    </citation>
    <scope>NUCLEOTIDE SEQUENCE [LARGE SCALE GENOMIC DNA]</scope>
    <source>
        <strain evidence="1">UBA8844</strain>
    </source>
</reference>
<name>A0A3D4VC98_9BACT</name>
<dbReference type="AlphaFoldDB" id="A0A3D4VC98"/>
<organism evidence="1 2">
    <name type="scientific">Gemmatimonas aurantiaca</name>
    <dbReference type="NCBI Taxonomy" id="173480"/>
    <lineage>
        <taxon>Bacteria</taxon>
        <taxon>Pseudomonadati</taxon>
        <taxon>Gemmatimonadota</taxon>
        <taxon>Gemmatimonadia</taxon>
        <taxon>Gemmatimonadales</taxon>
        <taxon>Gemmatimonadaceae</taxon>
        <taxon>Gemmatimonas</taxon>
    </lineage>
</organism>